<evidence type="ECO:0000256" key="1">
    <source>
        <dbReference type="ARBA" id="ARBA00001936"/>
    </source>
</evidence>
<dbReference type="Ensembl" id="ENSSFOT00015018512.2">
    <property type="protein sequence ID" value="ENSSFOP00015018302.2"/>
    <property type="gene ID" value="ENSSFOG00015011651.2"/>
</dbReference>
<dbReference type="InterPro" id="IPR033308">
    <property type="entry name" value="PGAP5/Cdc1/Ted1"/>
</dbReference>
<dbReference type="InterPro" id="IPR004843">
    <property type="entry name" value="Calcineurin-like_PHP"/>
</dbReference>
<accession>A0A8C9RKL9</accession>
<evidence type="ECO:0000256" key="2">
    <source>
        <dbReference type="ARBA" id="ARBA00004141"/>
    </source>
</evidence>
<comment type="cofactor">
    <cofactor evidence="1">
        <name>Mn(2+)</name>
        <dbReference type="ChEBI" id="CHEBI:29035"/>
    </cofactor>
</comment>
<dbReference type="GeneTree" id="ENSGT00390000013236"/>
<organism evidence="16 17">
    <name type="scientific">Scleropages formosus</name>
    <name type="common">Asian bonytongue</name>
    <name type="synonym">Osteoglossum formosum</name>
    <dbReference type="NCBI Taxonomy" id="113540"/>
    <lineage>
        <taxon>Eukaryota</taxon>
        <taxon>Metazoa</taxon>
        <taxon>Chordata</taxon>
        <taxon>Craniata</taxon>
        <taxon>Vertebrata</taxon>
        <taxon>Euteleostomi</taxon>
        <taxon>Actinopterygii</taxon>
        <taxon>Neopterygii</taxon>
        <taxon>Teleostei</taxon>
        <taxon>Osteoglossocephala</taxon>
        <taxon>Osteoglossomorpha</taxon>
        <taxon>Osteoglossiformes</taxon>
        <taxon>Osteoglossidae</taxon>
        <taxon>Scleropages</taxon>
    </lineage>
</organism>
<evidence type="ECO:0000256" key="3">
    <source>
        <dbReference type="ARBA" id="ARBA00008895"/>
    </source>
</evidence>
<evidence type="ECO:0000256" key="8">
    <source>
        <dbReference type="ARBA" id="ARBA00022801"/>
    </source>
</evidence>
<comment type="subcellular location">
    <subcellularLocation>
        <location evidence="2">Membrane</location>
        <topology evidence="2">Multi-pass membrane protein</topology>
    </subcellularLocation>
</comment>
<evidence type="ECO:0000256" key="6">
    <source>
        <dbReference type="ARBA" id="ARBA00022692"/>
    </source>
</evidence>
<protein>
    <recommendedName>
        <fullName evidence="4">Metallophosphoesterase 1</fullName>
    </recommendedName>
    <alternativeName>
        <fullName evidence="12">Post-GPI attachment to proteins factor 5</fullName>
    </alternativeName>
</protein>
<dbReference type="AlphaFoldDB" id="A0A8C9RKL9"/>
<name>A0A8C9RKL9_SCLFO</name>
<dbReference type="InterPro" id="IPR039541">
    <property type="entry name" value="MPP_MPPE1"/>
</dbReference>
<keyword evidence="9 14" id="KW-1133">Transmembrane helix</keyword>
<evidence type="ECO:0000313" key="16">
    <source>
        <dbReference type="Ensembl" id="ENSSFOP00015018302.2"/>
    </source>
</evidence>
<dbReference type="InterPro" id="IPR029052">
    <property type="entry name" value="Metallo-depent_PP-like"/>
</dbReference>
<evidence type="ECO:0000256" key="10">
    <source>
        <dbReference type="ARBA" id="ARBA00023136"/>
    </source>
</evidence>
<dbReference type="PANTHER" id="PTHR13315:SF0">
    <property type="entry name" value="METALLOPHOSPHOESTERASE 1"/>
    <property type="match status" value="1"/>
</dbReference>
<evidence type="ECO:0000313" key="17">
    <source>
        <dbReference type="Proteomes" id="UP000694397"/>
    </source>
</evidence>
<keyword evidence="10 14" id="KW-0472">Membrane</keyword>
<keyword evidence="5" id="KW-0337">GPI-anchor biosynthesis</keyword>
<keyword evidence="17" id="KW-1185">Reference proteome</keyword>
<dbReference type="GO" id="GO:0008081">
    <property type="term" value="F:phosphoric diester hydrolase activity"/>
    <property type="evidence" value="ECO:0007669"/>
    <property type="project" value="InterPro"/>
</dbReference>
<dbReference type="SUPFAM" id="SSF56300">
    <property type="entry name" value="Metallo-dependent phosphatases"/>
    <property type="match status" value="1"/>
</dbReference>
<dbReference type="GO" id="GO:0006888">
    <property type="term" value="P:endoplasmic reticulum to Golgi vesicle-mediated transport"/>
    <property type="evidence" value="ECO:0007669"/>
    <property type="project" value="InterPro"/>
</dbReference>
<reference evidence="16" key="2">
    <citation type="submission" date="2025-08" db="UniProtKB">
        <authorList>
            <consortium name="Ensembl"/>
        </authorList>
    </citation>
    <scope>IDENTIFICATION</scope>
</reference>
<feature type="transmembrane region" description="Helical" evidence="14">
    <location>
        <begin position="347"/>
        <end position="367"/>
    </location>
</feature>
<dbReference type="Pfam" id="PF00149">
    <property type="entry name" value="Metallophos"/>
    <property type="match status" value="1"/>
</dbReference>
<keyword evidence="8" id="KW-0378">Hydrolase</keyword>
<dbReference type="OrthoDB" id="9984693at2759"/>
<gene>
    <name evidence="16" type="primary">MPPE1</name>
    <name evidence="16" type="synonym">mppe1</name>
</gene>
<keyword evidence="11" id="KW-0464">Manganese</keyword>
<evidence type="ECO:0000256" key="4">
    <source>
        <dbReference type="ARBA" id="ARBA00017804"/>
    </source>
</evidence>
<dbReference type="GO" id="GO:0005793">
    <property type="term" value="C:endoplasmic reticulum-Golgi intermediate compartment"/>
    <property type="evidence" value="ECO:0007669"/>
    <property type="project" value="InterPro"/>
</dbReference>
<keyword evidence="6 14" id="KW-0812">Transmembrane</keyword>
<dbReference type="GO" id="GO:0016020">
    <property type="term" value="C:membrane"/>
    <property type="evidence" value="ECO:0007669"/>
    <property type="project" value="UniProtKB-SubCell"/>
</dbReference>
<proteinExistence type="inferred from homology"/>
<evidence type="ECO:0000259" key="15">
    <source>
        <dbReference type="Pfam" id="PF00149"/>
    </source>
</evidence>
<reference evidence="16" key="3">
    <citation type="submission" date="2025-09" db="UniProtKB">
        <authorList>
            <consortium name="Ensembl"/>
        </authorList>
    </citation>
    <scope>IDENTIFICATION</scope>
</reference>
<evidence type="ECO:0000256" key="13">
    <source>
        <dbReference type="ARBA" id="ARBA00093373"/>
    </source>
</evidence>
<feature type="transmembrane region" description="Helical" evidence="14">
    <location>
        <begin position="12"/>
        <end position="32"/>
    </location>
</feature>
<dbReference type="Gene3D" id="3.60.21.10">
    <property type="match status" value="1"/>
</dbReference>
<evidence type="ECO:0000256" key="11">
    <source>
        <dbReference type="ARBA" id="ARBA00023211"/>
    </source>
</evidence>
<comment type="similarity">
    <text evidence="3">Belongs to the metallophosphoesterase superfamily. MPPE1 family.</text>
</comment>
<evidence type="ECO:0000256" key="7">
    <source>
        <dbReference type="ARBA" id="ARBA00022723"/>
    </source>
</evidence>
<dbReference type="GO" id="GO:0006506">
    <property type="term" value="P:GPI anchor biosynthetic process"/>
    <property type="evidence" value="ECO:0007669"/>
    <property type="project" value="UniProtKB-KW"/>
</dbReference>
<feature type="domain" description="Calcineurin-like phosphoesterase" evidence="15">
    <location>
        <begin position="57"/>
        <end position="295"/>
    </location>
</feature>
<evidence type="ECO:0000256" key="5">
    <source>
        <dbReference type="ARBA" id="ARBA00022502"/>
    </source>
</evidence>
<evidence type="ECO:0000256" key="12">
    <source>
        <dbReference type="ARBA" id="ARBA00032172"/>
    </source>
</evidence>
<evidence type="ECO:0000256" key="14">
    <source>
        <dbReference type="SAM" id="Phobius"/>
    </source>
</evidence>
<dbReference type="PANTHER" id="PTHR13315">
    <property type="entry name" value="METALLO PHOSPHOESTERASE RELATED"/>
    <property type="match status" value="1"/>
</dbReference>
<reference evidence="16 17" key="1">
    <citation type="submission" date="2019-04" db="EMBL/GenBank/DDBJ databases">
        <authorList>
            <consortium name="Wellcome Sanger Institute Data Sharing"/>
        </authorList>
    </citation>
    <scope>NUCLEOTIDE SEQUENCE [LARGE SCALE GENOMIC DNA]</scope>
</reference>
<dbReference type="Proteomes" id="UP000694397">
    <property type="component" value="Chromosome 19"/>
</dbReference>
<evidence type="ECO:0000256" key="9">
    <source>
        <dbReference type="ARBA" id="ARBA00022989"/>
    </source>
</evidence>
<sequence>MAGLRRARGTFALWALLTLASVFFFCEYFIYYCVMLQCSWPQIGRLDGTLEAPTLRAFFLADTHLLGALRGHWFDRLRREWQMERAFQTALWLLKPHIVFILGDIFDEGTWSSEKDWEDDVRRFSKMFRRTTDTELIVLPGNHDVGFQNEADWAKLWRFEKVFNVTSATVVTKGGVNFLLLNSMAVLGGSCSVCRSVEDELFLLSRDLNCSLQVGASQDRLCRDARKFPSSPPIILQHYPLYRASNAICSGLDVAPEEVRHQRFEEQYDTLSQEASEKLLWWFRPRLVLSGHIHRSCAVLHENKYPEVSVSSFNWRNGNRPSFLLGSFSPDRLALSTCFLPEETTVVVLYCGSGAAVALLALLRSYLLKGTSLVHRPPV</sequence>
<dbReference type="CDD" id="cd08165">
    <property type="entry name" value="MPP_MPPE1"/>
    <property type="match status" value="1"/>
</dbReference>
<dbReference type="GO" id="GO:0046872">
    <property type="term" value="F:metal ion binding"/>
    <property type="evidence" value="ECO:0007669"/>
    <property type="project" value="UniProtKB-KW"/>
</dbReference>
<comment type="function">
    <text evidence="13">Metallophosphoesterase that catalyzes the removal of a side-chain ethanolamine-phosphate (EtNP) from the second mannose of the GPI-anchor protein intermediate. Participates in the glycan remodeling steps of GPI-anchor maturation to allow an efficient transport of GPI-anchor proteins from the endoplasmic reticulum to the Golgi.</text>
</comment>
<keyword evidence="7" id="KW-0479">Metal-binding</keyword>